<dbReference type="CDD" id="cd09276">
    <property type="entry name" value="Rnase_HI_RT_non_LTR"/>
    <property type="match status" value="1"/>
</dbReference>
<gene>
    <name evidence="4" type="ORF">MCOR_1682</name>
</gene>
<dbReference type="Pfam" id="PF00075">
    <property type="entry name" value="RNase_H"/>
    <property type="match status" value="1"/>
</dbReference>
<evidence type="ECO:0000259" key="2">
    <source>
        <dbReference type="PROSITE" id="PS50879"/>
    </source>
</evidence>
<dbReference type="OrthoDB" id="6186506at2759"/>
<dbReference type="InterPro" id="IPR012337">
    <property type="entry name" value="RNaseH-like_sf"/>
</dbReference>
<dbReference type="GO" id="GO:0004523">
    <property type="term" value="F:RNA-DNA hybrid ribonuclease activity"/>
    <property type="evidence" value="ECO:0007669"/>
    <property type="project" value="InterPro"/>
</dbReference>
<name>A0A6J7ZZF4_MYTCO</name>
<dbReference type="SUPFAM" id="SSF53098">
    <property type="entry name" value="Ribonuclease H-like"/>
    <property type="match status" value="1"/>
</dbReference>
<evidence type="ECO:0000259" key="3">
    <source>
        <dbReference type="PROSITE" id="PS51034"/>
    </source>
</evidence>
<accession>A0A6J7ZZF4</accession>
<evidence type="ECO:0000313" key="5">
    <source>
        <dbReference type="Proteomes" id="UP000507470"/>
    </source>
</evidence>
<feature type="chain" id="PRO_5026982322" description="ZP domain-containing protein" evidence="1">
    <location>
        <begin position="20"/>
        <end position="502"/>
    </location>
</feature>
<dbReference type="InterPro" id="IPR002156">
    <property type="entry name" value="RNaseH_domain"/>
</dbReference>
<keyword evidence="1" id="KW-0732">Signal</keyword>
<evidence type="ECO:0008006" key="6">
    <source>
        <dbReference type="Google" id="ProtNLM"/>
    </source>
</evidence>
<proteinExistence type="predicted"/>
<dbReference type="InterPro" id="IPR001507">
    <property type="entry name" value="ZP_dom"/>
</dbReference>
<dbReference type="EMBL" id="CACVKT020000348">
    <property type="protein sequence ID" value="CAC5358425.1"/>
    <property type="molecule type" value="Genomic_DNA"/>
</dbReference>
<evidence type="ECO:0000256" key="1">
    <source>
        <dbReference type="SAM" id="SignalP"/>
    </source>
</evidence>
<feature type="domain" description="ZP" evidence="3">
    <location>
        <begin position="1"/>
        <end position="250"/>
    </location>
</feature>
<dbReference type="InterPro" id="IPR055355">
    <property type="entry name" value="ZP-C"/>
</dbReference>
<protein>
    <recommendedName>
        <fullName evidence="6">ZP domain-containing protein</fullName>
    </recommendedName>
</protein>
<dbReference type="Pfam" id="PF00100">
    <property type="entry name" value="Zona_pellucida"/>
    <property type="match status" value="1"/>
</dbReference>
<dbReference type="Gene3D" id="3.30.420.10">
    <property type="entry name" value="Ribonuclease H-like superfamily/Ribonuclease H"/>
    <property type="match status" value="1"/>
</dbReference>
<organism evidence="4 5">
    <name type="scientific">Mytilus coruscus</name>
    <name type="common">Sea mussel</name>
    <dbReference type="NCBI Taxonomy" id="42192"/>
    <lineage>
        <taxon>Eukaryota</taxon>
        <taxon>Metazoa</taxon>
        <taxon>Spiralia</taxon>
        <taxon>Lophotrochozoa</taxon>
        <taxon>Mollusca</taxon>
        <taxon>Bivalvia</taxon>
        <taxon>Autobranchia</taxon>
        <taxon>Pteriomorphia</taxon>
        <taxon>Mytilida</taxon>
        <taxon>Mytiloidea</taxon>
        <taxon>Mytilidae</taxon>
        <taxon>Mytilinae</taxon>
        <taxon>Mytilus</taxon>
    </lineage>
</organism>
<dbReference type="AlphaFoldDB" id="A0A6J7ZZF4"/>
<feature type="signal peptide" evidence="1">
    <location>
        <begin position="1"/>
        <end position="19"/>
    </location>
</feature>
<evidence type="ECO:0000313" key="4">
    <source>
        <dbReference type="EMBL" id="CAC5358425.1"/>
    </source>
</evidence>
<reference evidence="4 5" key="1">
    <citation type="submission" date="2020-06" db="EMBL/GenBank/DDBJ databases">
        <authorList>
            <person name="Li R."/>
            <person name="Bekaert M."/>
        </authorList>
    </citation>
    <scope>NUCLEOTIDE SEQUENCE [LARGE SCALE GENOMIC DNA]</scope>
    <source>
        <strain evidence="5">wild</strain>
    </source>
</reference>
<feature type="domain" description="RNase H type-1" evidence="2">
    <location>
        <begin position="336"/>
        <end position="478"/>
    </location>
</feature>
<keyword evidence="5" id="KW-1185">Reference proteome</keyword>
<dbReference type="Proteomes" id="UP000507470">
    <property type="component" value="Unassembled WGS sequence"/>
</dbReference>
<dbReference type="InterPro" id="IPR036397">
    <property type="entry name" value="RNaseH_sf"/>
</dbReference>
<dbReference type="GO" id="GO:0003676">
    <property type="term" value="F:nucleic acid binding"/>
    <property type="evidence" value="ECO:0007669"/>
    <property type="project" value="InterPro"/>
</dbReference>
<sequence>MSFIIVGFILMPYLIMIKCDLCSKTIGFECHDSSMTVFVKNSSVQVFIEPVSSDNNSIYVSDNYTVPKAYIESVKLLNGYMVKAMINKTVTVDCYLICKNKSKNKDSNLQFSYPLAIQRNEVGGVDMRLRENCDESSPEISHAYLGDIVYMFIKYTGKTNYTIMPISCTAYSGSIIQSAKYLQSLWDINSCNSSTTDYFSPIERKDAQTVFARIKVFTFGNSTDVTFACHVRICSACTLGESCSSIRMKRKGHKFNQELTPGRTLKIAKRPLEKQRSAGQGISHNSSVCLKKPTVDKFISPLGLMLLQAKNMKEKTDISIDDIEPEHQFNGLQASKSPPEYWRTLDDSFQSNPGPCGAGAIVIFNNTETELKQPVSKRDSILLAELVAIKLVLDYINRVENKTIIEEVKIFSDSQSAIGILSLKWKIENHRSTSHDIISLFKSIQKHHGIKINFEGTPGHADIRGNEIADKLAKEAAKEAIEIEKEAHITVTKQDIKQQQGF</sequence>
<dbReference type="PROSITE" id="PS50879">
    <property type="entry name" value="RNASE_H_1"/>
    <property type="match status" value="1"/>
</dbReference>
<dbReference type="PROSITE" id="PS51034">
    <property type="entry name" value="ZP_2"/>
    <property type="match status" value="1"/>
</dbReference>